<comment type="caution">
    <text evidence="1">The sequence shown here is derived from an EMBL/GenBank/DDBJ whole genome shotgun (WGS) entry which is preliminary data.</text>
</comment>
<evidence type="ECO:0000313" key="1">
    <source>
        <dbReference type="EMBL" id="CAK5008371.1"/>
    </source>
</evidence>
<organism evidence="1 2">
    <name type="scientific">Meloidogyne enterolobii</name>
    <name type="common">Root-knot nematode worm</name>
    <name type="synonym">Meloidogyne mayaguensis</name>
    <dbReference type="NCBI Taxonomy" id="390850"/>
    <lineage>
        <taxon>Eukaryota</taxon>
        <taxon>Metazoa</taxon>
        <taxon>Ecdysozoa</taxon>
        <taxon>Nematoda</taxon>
        <taxon>Chromadorea</taxon>
        <taxon>Rhabditida</taxon>
        <taxon>Tylenchina</taxon>
        <taxon>Tylenchomorpha</taxon>
        <taxon>Tylenchoidea</taxon>
        <taxon>Meloidogynidae</taxon>
        <taxon>Meloidogyninae</taxon>
        <taxon>Meloidogyne</taxon>
    </lineage>
</organism>
<dbReference type="Proteomes" id="UP001497535">
    <property type="component" value="Unassembled WGS sequence"/>
</dbReference>
<sequence>MRYKFLLQRPRSTKVERRRLQQIMHDGLNLPYSLRFKFLFFNLPSSFFPRLYHSYLLSHSSSSFFLYIHLFFILPFHPSFIFFILDLHFRPLSSFILLLSFADSPYPQIYSSSILLFKIILQNFCYICLSHFFNF</sequence>
<reference evidence="1" key="1">
    <citation type="submission" date="2023-11" db="EMBL/GenBank/DDBJ databases">
        <authorList>
            <person name="Poullet M."/>
        </authorList>
    </citation>
    <scope>NUCLEOTIDE SEQUENCE</scope>
    <source>
        <strain evidence="1">E1834</strain>
    </source>
</reference>
<proteinExistence type="predicted"/>
<gene>
    <name evidence="1" type="ORF">MENTE1834_LOCUS1037</name>
</gene>
<dbReference type="EMBL" id="CAVMJV010000001">
    <property type="protein sequence ID" value="CAK5008371.1"/>
    <property type="molecule type" value="Genomic_DNA"/>
</dbReference>
<name>A0ACB0XM87_MELEN</name>
<keyword evidence="2" id="KW-1185">Reference proteome</keyword>
<accession>A0ACB0XM87</accession>
<evidence type="ECO:0000313" key="2">
    <source>
        <dbReference type="Proteomes" id="UP001497535"/>
    </source>
</evidence>
<protein>
    <submittedName>
        <fullName evidence="1">Uncharacterized protein</fullName>
    </submittedName>
</protein>